<comment type="caution">
    <text evidence="1">The sequence shown here is derived from an EMBL/GenBank/DDBJ whole genome shotgun (WGS) entry which is preliminary data.</text>
</comment>
<evidence type="ECO:0000313" key="1">
    <source>
        <dbReference type="EMBL" id="MBH1918870.1"/>
    </source>
</evidence>
<protein>
    <submittedName>
        <fullName evidence="1">Uncharacterized protein</fullName>
    </submittedName>
</protein>
<keyword evidence="2" id="KW-1185">Reference proteome</keyword>
<reference evidence="1 2" key="1">
    <citation type="submission" date="2020-11" db="EMBL/GenBank/DDBJ databases">
        <title>Enhanced detection system for hospital associated transmission using whole genome sequencing surveillance.</title>
        <authorList>
            <person name="Harrison L.H."/>
            <person name="Van Tyne D."/>
            <person name="Marsh J.W."/>
            <person name="Griffith M.P."/>
            <person name="Snyder D.J."/>
            <person name="Cooper V.S."/>
            <person name="Mustapha M."/>
        </authorList>
    </citation>
    <scope>NUCLEOTIDE SEQUENCE [LARGE SCALE GENOMIC DNA]</scope>
    <source>
        <strain evidence="1 2">SER00227</strain>
    </source>
</reference>
<proteinExistence type="predicted"/>
<dbReference type="RefSeq" id="WP_197667200.1">
    <property type="nucleotide sequence ID" value="NZ_JADUMB010000001.1"/>
</dbReference>
<evidence type="ECO:0000313" key="2">
    <source>
        <dbReference type="Proteomes" id="UP000635335"/>
    </source>
</evidence>
<organism evidence="1 2">
    <name type="scientific">Serratia surfactantfaciens</name>
    <dbReference type="NCBI Taxonomy" id="2741499"/>
    <lineage>
        <taxon>Bacteria</taxon>
        <taxon>Pseudomonadati</taxon>
        <taxon>Pseudomonadota</taxon>
        <taxon>Gammaproteobacteria</taxon>
        <taxon>Enterobacterales</taxon>
        <taxon>Yersiniaceae</taxon>
        <taxon>Serratia</taxon>
    </lineage>
</organism>
<accession>A0ABS0LWG9</accession>
<dbReference type="EMBL" id="JADUMB010000001">
    <property type="protein sequence ID" value="MBH1918870.1"/>
    <property type="molecule type" value="Genomic_DNA"/>
</dbReference>
<name>A0ABS0LWG9_9GAMM</name>
<dbReference type="Proteomes" id="UP000635335">
    <property type="component" value="Unassembled WGS sequence"/>
</dbReference>
<sequence length="63" mass="7036">MRTKQSALLIFDGRMITIYLGAADDEEYAGKMAILEQIFKPGVKLIAEQSTLISHIPENITIQ</sequence>
<gene>
    <name evidence="1" type="ORF">I5U16_01690</name>
</gene>